<dbReference type="EMBL" id="JARUHG010000001">
    <property type="protein sequence ID" value="MDR0181896.1"/>
    <property type="molecule type" value="Genomic_DNA"/>
</dbReference>
<evidence type="ECO:0000256" key="1">
    <source>
        <dbReference type="ARBA" id="ARBA00005384"/>
    </source>
</evidence>
<dbReference type="InterPro" id="IPR015424">
    <property type="entry name" value="PyrdxlP-dep_Trfase"/>
</dbReference>
<accession>A0ABU1C9N3</accession>
<dbReference type="InterPro" id="IPR051446">
    <property type="entry name" value="HTH_trans_reg/aminotransferase"/>
</dbReference>
<keyword evidence="7" id="KW-0808">Transferase</keyword>
<organism evidence="7 8">
    <name type="scientific">Lysobacter arvi</name>
    <dbReference type="NCBI Taxonomy" id="3038776"/>
    <lineage>
        <taxon>Bacteria</taxon>
        <taxon>Pseudomonadati</taxon>
        <taxon>Pseudomonadota</taxon>
        <taxon>Gammaproteobacteria</taxon>
        <taxon>Lysobacterales</taxon>
        <taxon>Lysobacteraceae</taxon>
        <taxon>Lysobacter</taxon>
    </lineage>
</organism>
<keyword evidence="4" id="KW-0238">DNA-binding</keyword>
<keyword evidence="2" id="KW-0663">Pyridoxal phosphate</keyword>
<proteinExistence type="inferred from homology"/>
<protein>
    <submittedName>
        <fullName evidence="7">PLP-dependent aminotransferase family protein</fullName>
    </submittedName>
</protein>
<dbReference type="PANTHER" id="PTHR46577:SF1">
    <property type="entry name" value="HTH-TYPE TRANSCRIPTIONAL REGULATORY PROTEIN GABR"/>
    <property type="match status" value="1"/>
</dbReference>
<comment type="caution">
    <text evidence="7">The sequence shown here is derived from an EMBL/GenBank/DDBJ whole genome shotgun (WGS) entry which is preliminary data.</text>
</comment>
<dbReference type="GO" id="GO:0008483">
    <property type="term" value="F:transaminase activity"/>
    <property type="evidence" value="ECO:0007669"/>
    <property type="project" value="UniProtKB-KW"/>
</dbReference>
<dbReference type="PROSITE" id="PS50949">
    <property type="entry name" value="HTH_GNTR"/>
    <property type="match status" value="1"/>
</dbReference>
<name>A0ABU1C9N3_9GAMM</name>
<dbReference type="CDD" id="cd07377">
    <property type="entry name" value="WHTH_GntR"/>
    <property type="match status" value="1"/>
</dbReference>
<dbReference type="SMART" id="SM00345">
    <property type="entry name" value="HTH_GNTR"/>
    <property type="match status" value="1"/>
</dbReference>
<evidence type="ECO:0000313" key="8">
    <source>
        <dbReference type="Proteomes" id="UP001233535"/>
    </source>
</evidence>
<evidence type="ECO:0000259" key="6">
    <source>
        <dbReference type="PROSITE" id="PS50949"/>
    </source>
</evidence>
<evidence type="ECO:0000256" key="3">
    <source>
        <dbReference type="ARBA" id="ARBA00023015"/>
    </source>
</evidence>
<dbReference type="InterPro" id="IPR000524">
    <property type="entry name" value="Tscrpt_reg_HTH_GntR"/>
</dbReference>
<evidence type="ECO:0000313" key="7">
    <source>
        <dbReference type="EMBL" id="MDR0181896.1"/>
    </source>
</evidence>
<reference evidence="7 8" key="1">
    <citation type="submission" date="2023-04" db="EMBL/GenBank/DDBJ databases">
        <title>Lysobacter sp. strain UC isolated from soil sample.</title>
        <authorList>
            <person name="Choksket S."/>
            <person name="Harshvardhan F."/>
            <person name="Rana R."/>
            <person name="Patil P.B."/>
            <person name="Korpole S."/>
        </authorList>
    </citation>
    <scope>NUCLEOTIDE SEQUENCE [LARGE SCALE GENOMIC DNA]</scope>
    <source>
        <strain evidence="7 8">UC</strain>
    </source>
</reference>
<dbReference type="PANTHER" id="PTHR46577">
    <property type="entry name" value="HTH-TYPE TRANSCRIPTIONAL REGULATORY PROTEIN GABR"/>
    <property type="match status" value="1"/>
</dbReference>
<dbReference type="InterPro" id="IPR015421">
    <property type="entry name" value="PyrdxlP-dep_Trfase_major"/>
</dbReference>
<keyword evidence="7" id="KW-0032">Aminotransferase</keyword>
<evidence type="ECO:0000256" key="5">
    <source>
        <dbReference type="ARBA" id="ARBA00023163"/>
    </source>
</evidence>
<gene>
    <name evidence="7" type="ORF">P8609_02785</name>
</gene>
<dbReference type="RefSeq" id="WP_309261063.1">
    <property type="nucleotide sequence ID" value="NZ_JARUHG010000001.1"/>
</dbReference>
<dbReference type="InterPro" id="IPR004839">
    <property type="entry name" value="Aminotransferase_I/II_large"/>
</dbReference>
<feature type="domain" description="HTH gntR-type" evidence="6">
    <location>
        <begin position="11"/>
        <end position="79"/>
    </location>
</feature>
<dbReference type="SUPFAM" id="SSF53383">
    <property type="entry name" value="PLP-dependent transferases"/>
    <property type="match status" value="1"/>
</dbReference>
<dbReference type="Proteomes" id="UP001233535">
    <property type="component" value="Unassembled WGS sequence"/>
</dbReference>
<dbReference type="SUPFAM" id="SSF46785">
    <property type="entry name" value="Winged helix' DNA-binding domain"/>
    <property type="match status" value="1"/>
</dbReference>
<evidence type="ECO:0000256" key="4">
    <source>
        <dbReference type="ARBA" id="ARBA00023125"/>
    </source>
</evidence>
<keyword evidence="5" id="KW-0804">Transcription</keyword>
<dbReference type="Gene3D" id="1.10.10.10">
    <property type="entry name" value="Winged helix-like DNA-binding domain superfamily/Winged helix DNA-binding domain"/>
    <property type="match status" value="1"/>
</dbReference>
<dbReference type="Pfam" id="PF00392">
    <property type="entry name" value="GntR"/>
    <property type="match status" value="1"/>
</dbReference>
<sequence length="478" mass="52898">MELHVVIEGRRGLADQVHRQLREAIRSGRLAAGQQLPPSRLLAEQLGVSRKTVAQAYAKLTLDRLIVTRTGTGTFVASRAAGSSRPMASDDLAGRVVAQRWQTLQRPLQHPQPEALARYEFIAGASSRRLFPEAEWRQCALHALRRSAGQRGLYAAPEGLAELRDAISRHVGFSRGVDCSADDVLVTAGAQQALDLIARVLIEPGAVVAMEEPGYPLARQVFQAQRARVVSVPVDAEGIRVDAIPDGTRLIYTTPTHQFPLGMPMSMARRHALLARAHELGAIVIEDDYDSEFRYVAQAMEPLKTLDRAGLVAYIGTFSKSLSPDLRLGYAIAPSALYAALVNAKYLSDVHSPDLSQRALARFMSEGHLLRHVRRLHDAFHQRRDRLLARLSGDLSPWLEPLPAIAGYHLAVVFRRPIDTAQLCHRARRVDVGLYPLDDFHHERDGRAGLLIGFGAIEADDIDPALDRVREVLERWFA</sequence>
<dbReference type="Gene3D" id="3.40.640.10">
    <property type="entry name" value="Type I PLP-dependent aspartate aminotransferase-like (Major domain)"/>
    <property type="match status" value="1"/>
</dbReference>
<dbReference type="InterPro" id="IPR036388">
    <property type="entry name" value="WH-like_DNA-bd_sf"/>
</dbReference>
<comment type="similarity">
    <text evidence="1">In the C-terminal section; belongs to the class-I pyridoxal-phosphate-dependent aminotransferase family.</text>
</comment>
<evidence type="ECO:0000256" key="2">
    <source>
        <dbReference type="ARBA" id="ARBA00022898"/>
    </source>
</evidence>
<dbReference type="Pfam" id="PF00155">
    <property type="entry name" value="Aminotran_1_2"/>
    <property type="match status" value="1"/>
</dbReference>
<dbReference type="PRINTS" id="PR00035">
    <property type="entry name" value="HTHGNTR"/>
</dbReference>
<dbReference type="CDD" id="cd00609">
    <property type="entry name" value="AAT_like"/>
    <property type="match status" value="1"/>
</dbReference>
<keyword evidence="3" id="KW-0805">Transcription regulation</keyword>
<dbReference type="InterPro" id="IPR036390">
    <property type="entry name" value="WH_DNA-bd_sf"/>
</dbReference>
<keyword evidence="8" id="KW-1185">Reference proteome</keyword>